<dbReference type="GO" id="GO:0003700">
    <property type="term" value="F:DNA-binding transcription factor activity"/>
    <property type="evidence" value="ECO:0007669"/>
    <property type="project" value="InterPro"/>
</dbReference>
<dbReference type="GO" id="GO:0043565">
    <property type="term" value="F:sequence-specific DNA binding"/>
    <property type="evidence" value="ECO:0007669"/>
    <property type="project" value="TreeGrafter"/>
</dbReference>
<evidence type="ECO:0000256" key="3">
    <source>
        <dbReference type="ARBA" id="ARBA00023015"/>
    </source>
</evidence>
<dbReference type="GO" id="GO:2000032">
    <property type="term" value="P:regulation of secondary shoot formation"/>
    <property type="evidence" value="ECO:0007669"/>
    <property type="project" value="TreeGrafter"/>
</dbReference>
<evidence type="ECO:0000256" key="4">
    <source>
        <dbReference type="ARBA" id="ARBA00023125"/>
    </source>
</evidence>
<evidence type="ECO:0000313" key="12">
    <source>
        <dbReference type="RefSeq" id="XP_009765933.1"/>
    </source>
</evidence>
<evidence type="ECO:0000256" key="7">
    <source>
        <dbReference type="SAM" id="MobiDB-lite"/>
    </source>
</evidence>
<evidence type="ECO:0000256" key="1">
    <source>
        <dbReference type="ARBA" id="ARBA00004123"/>
    </source>
</evidence>
<gene>
    <name evidence="11 12 13" type="primary">LOC104217388</name>
</gene>
<evidence type="ECO:0000313" key="11">
    <source>
        <dbReference type="RefSeq" id="XP_009765929.1"/>
    </source>
</evidence>
<reference evidence="10" key="1">
    <citation type="journal article" date="2013" name="Genome Biol.">
        <title>Reference genomes and transcriptomes of Nicotiana sylvestris and Nicotiana tomentosiformis.</title>
        <authorList>
            <person name="Sierro N."/>
            <person name="Battey J.N."/>
            <person name="Ouadi S."/>
            <person name="Bovet L."/>
            <person name="Goepfert S."/>
            <person name="Bakaher N."/>
            <person name="Peitsch M.C."/>
            <person name="Ivanov N.V."/>
        </authorList>
    </citation>
    <scope>NUCLEOTIDE SEQUENCE [LARGE SCALE GENOMIC DNA]</scope>
</reference>
<feature type="region of interest" description="Disordered" evidence="7">
    <location>
        <begin position="187"/>
        <end position="216"/>
    </location>
</feature>
<protein>
    <submittedName>
        <fullName evidence="11 12">Transcription factor CYCLOIDEA-like</fullName>
    </submittedName>
</protein>
<comment type="subcellular location">
    <subcellularLocation>
        <location evidence="1">Nucleus</location>
    </subcellularLocation>
</comment>
<feature type="compositionally biased region" description="Basic residues" evidence="7">
    <location>
        <begin position="95"/>
        <end position="104"/>
    </location>
</feature>
<feature type="compositionally biased region" description="Basic and acidic residues" evidence="7">
    <location>
        <begin position="78"/>
        <end position="87"/>
    </location>
</feature>
<sequence length="344" mass="39535">MYNSSNYTYNYNPIFSSNIFNIPSPCMQYEHEFFFQYYHDQLQQNLDDTLAEISTETAIINTADSNKDDALISRNELEQEEGCENKKGKISSNKRVSKKDRHSKINTAKGPRDRRIRLSIDIARNFFNLQDMLRFEKASKTLEWLLIKSKSDIKELSKGRLSKLSCTTVIGANSESSTSECEVVSEIDESPSNHKANAKGNSCNKEKEKKKKEKEKSVRRAAFYHPFAKESRKQARERARERTKLKKNFCKSHHLNLRSWNFSEGGEESAGYISMNLPCQEMQAEIVEELTSHNEKQLLLGIKENIANDCNLVATGNWSPNAIFNYQQNAGIPHEHQITDIPFS</sequence>
<accession>A0A1U7VU61</accession>
<evidence type="ECO:0000256" key="2">
    <source>
        <dbReference type="ARBA" id="ARBA00022473"/>
    </source>
</evidence>
<dbReference type="OrthoDB" id="1896834at2759"/>
<dbReference type="InterPro" id="IPR005333">
    <property type="entry name" value="Transcription_factor_TCP"/>
</dbReference>
<feature type="region of interest" description="Disordered" evidence="7">
    <location>
        <begin position="78"/>
        <end position="110"/>
    </location>
</feature>
<evidence type="ECO:0000259" key="9">
    <source>
        <dbReference type="PROSITE" id="PS51370"/>
    </source>
</evidence>
<keyword evidence="2" id="KW-0217">Developmental protein</keyword>
<dbReference type="PANTHER" id="PTHR31072">
    <property type="entry name" value="TRANSCRIPTION FACTOR TCP4-RELATED"/>
    <property type="match status" value="1"/>
</dbReference>
<dbReference type="STRING" id="4096.A0A1U7VU61"/>
<dbReference type="eggNOG" id="ENOG502QUQ6">
    <property type="taxonomic scope" value="Eukaryota"/>
</dbReference>
<keyword evidence="6" id="KW-0539">Nucleus</keyword>
<keyword evidence="4" id="KW-0238">DNA-binding</keyword>
<keyword evidence="10" id="KW-1185">Reference proteome</keyword>
<dbReference type="PROSITE" id="PS51369">
    <property type="entry name" value="TCP"/>
    <property type="match status" value="1"/>
</dbReference>
<dbReference type="KEGG" id="nsy:104217388"/>
<dbReference type="GO" id="GO:0005634">
    <property type="term" value="C:nucleus"/>
    <property type="evidence" value="ECO:0007669"/>
    <property type="project" value="UniProtKB-SubCell"/>
</dbReference>
<dbReference type="InterPro" id="IPR017887">
    <property type="entry name" value="TF_TCP_subgr"/>
</dbReference>
<feature type="domain" description="R" evidence="9">
    <location>
        <begin position="229"/>
        <end position="246"/>
    </location>
</feature>
<evidence type="ECO:0000256" key="5">
    <source>
        <dbReference type="ARBA" id="ARBA00023163"/>
    </source>
</evidence>
<evidence type="ECO:0000313" key="10">
    <source>
        <dbReference type="Proteomes" id="UP000189701"/>
    </source>
</evidence>
<proteinExistence type="predicted"/>
<evidence type="ECO:0000259" key="8">
    <source>
        <dbReference type="PROSITE" id="PS51369"/>
    </source>
</evidence>
<dbReference type="GeneID" id="104217388"/>
<dbReference type="Proteomes" id="UP000189701">
    <property type="component" value="Unplaced"/>
</dbReference>
<feature type="domain" description="TCP" evidence="8">
    <location>
        <begin position="98"/>
        <end position="156"/>
    </location>
</feature>
<organism evidence="10 13">
    <name type="scientific">Nicotiana sylvestris</name>
    <name type="common">Wood tobacco</name>
    <name type="synonym">South American tobacco</name>
    <dbReference type="NCBI Taxonomy" id="4096"/>
    <lineage>
        <taxon>Eukaryota</taxon>
        <taxon>Viridiplantae</taxon>
        <taxon>Streptophyta</taxon>
        <taxon>Embryophyta</taxon>
        <taxon>Tracheophyta</taxon>
        <taxon>Spermatophyta</taxon>
        <taxon>Magnoliopsida</taxon>
        <taxon>eudicotyledons</taxon>
        <taxon>Gunneridae</taxon>
        <taxon>Pentapetalae</taxon>
        <taxon>asterids</taxon>
        <taxon>lamiids</taxon>
        <taxon>Solanales</taxon>
        <taxon>Solanaceae</taxon>
        <taxon>Nicotianoideae</taxon>
        <taxon>Nicotianeae</taxon>
        <taxon>Nicotiana</taxon>
    </lineage>
</organism>
<evidence type="ECO:0000313" key="13">
    <source>
        <dbReference type="RefSeq" id="XP_009765939.1"/>
    </source>
</evidence>
<evidence type="ECO:0000256" key="6">
    <source>
        <dbReference type="ARBA" id="ARBA00023242"/>
    </source>
</evidence>
<dbReference type="InterPro" id="IPR017888">
    <property type="entry name" value="CYC/TB1_R_domain"/>
</dbReference>
<feature type="compositionally biased region" description="Polar residues" evidence="7">
    <location>
        <begin position="193"/>
        <end position="203"/>
    </location>
</feature>
<dbReference type="RefSeq" id="XP_009765929.1">
    <property type="nucleotide sequence ID" value="XM_009767627.1"/>
</dbReference>
<dbReference type="PANTHER" id="PTHR31072:SF188">
    <property type="entry name" value="TRANSCRIPTION FACTOR TCP12-LIKE"/>
    <property type="match status" value="1"/>
</dbReference>
<name>A0A1U7VU61_NICSY</name>
<dbReference type="AlphaFoldDB" id="A0A1U7VU61"/>
<keyword evidence="3" id="KW-0805">Transcription regulation</keyword>
<dbReference type="PROSITE" id="PS51370">
    <property type="entry name" value="R"/>
    <property type="match status" value="1"/>
</dbReference>
<dbReference type="RefSeq" id="XP_009765939.1">
    <property type="nucleotide sequence ID" value="XM_009767637.1"/>
</dbReference>
<keyword evidence="5" id="KW-0804">Transcription</keyword>
<dbReference type="Pfam" id="PF03634">
    <property type="entry name" value="TCP"/>
    <property type="match status" value="1"/>
</dbReference>
<reference evidence="11 12" key="2">
    <citation type="submission" date="2025-04" db="UniProtKB">
        <authorList>
            <consortium name="RefSeq"/>
        </authorList>
    </citation>
    <scope>IDENTIFICATION</scope>
    <source>
        <tissue evidence="11 12">Leaf</tissue>
    </source>
</reference>
<dbReference type="RefSeq" id="XP_009765933.1">
    <property type="nucleotide sequence ID" value="XM_009767631.1"/>
</dbReference>